<accession>A0A495Q033</accession>
<protein>
    <recommendedName>
        <fullName evidence="3">Lipocalin-like protein</fullName>
    </recommendedName>
</protein>
<gene>
    <name evidence="1" type="ORF">BC962_1139</name>
</gene>
<name>A0A495Q033_9FLAO</name>
<evidence type="ECO:0000313" key="2">
    <source>
        <dbReference type="Proteomes" id="UP000276282"/>
    </source>
</evidence>
<organism evidence="1 2">
    <name type="scientific">Gillisia mitskevichiae</name>
    <dbReference type="NCBI Taxonomy" id="270921"/>
    <lineage>
        <taxon>Bacteria</taxon>
        <taxon>Pseudomonadati</taxon>
        <taxon>Bacteroidota</taxon>
        <taxon>Flavobacteriia</taxon>
        <taxon>Flavobacteriales</taxon>
        <taxon>Flavobacteriaceae</taxon>
        <taxon>Gillisia</taxon>
    </lineage>
</organism>
<dbReference type="RefSeq" id="WP_121344878.1">
    <property type="nucleotide sequence ID" value="NZ_RBLG01000001.1"/>
</dbReference>
<evidence type="ECO:0000313" key="1">
    <source>
        <dbReference type="EMBL" id="RKS56160.1"/>
    </source>
</evidence>
<comment type="caution">
    <text evidence="1">The sequence shown here is derived from an EMBL/GenBank/DDBJ whole genome shotgun (WGS) entry which is preliminary data.</text>
</comment>
<dbReference type="AlphaFoldDB" id="A0A495Q033"/>
<proteinExistence type="predicted"/>
<dbReference type="Proteomes" id="UP000276282">
    <property type="component" value="Unassembled WGS sequence"/>
</dbReference>
<dbReference type="EMBL" id="RBLG01000001">
    <property type="protein sequence ID" value="RKS56160.1"/>
    <property type="molecule type" value="Genomic_DNA"/>
</dbReference>
<sequence length="169" mass="19415">MRNLFLIFSICLLASCSNDDEAIPNIENIYGSWEKAESISAEQFDLDSTYSYSAKQVLKLNRDNSFEWLIYVTNSESGEIIGYRQKETGTFSQNENVLSFNLDRFEPEQDATSSSYKLTALENLMLTDQNITMNYKFKLLTSIKTLFFDFPSCSSNNTCRADFELNKVD</sequence>
<dbReference type="OrthoDB" id="1442355at2"/>
<keyword evidence="2" id="KW-1185">Reference proteome</keyword>
<reference evidence="1 2" key="1">
    <citation type="submission" date="2018-10" db="EMBL/GenBank/DDBJ databases">
        <title>Genomic Encyclopedia of Archaeal and Bacterial Type Strains, Phase II (KMG-II): from individual species to whole genera.</title>
        <authorList>
            <person name="Goeker M."/>
        </authorList>
    </citation>
    <scope>NUCLEOTIDE SEQUENCE [LARGE SCALE GENOMIC DNA]</scope>
    <source>
        <strain evidence="1 2">DSM 19839</strain>
    </source>
</reference>
<evidence type="ECO:0008006" key="3">
    <source>
        <dbReference type="Google" id="ProtNLM"/>
    </source>
</evidence>
<dbReference type="PROSITE" id="PS51257">
    <property type="entry name" value="PROKAR_LIPOPROTEIN"/>
    <property type="match status" value="1"/>
</dbReference>